<proteinExistence type="inferred from homology"/>
<dbReference type="InterPro" id="IPR045229">
    <property type="entry name" value="TPP_enz"/>
</dbReference>
<dbReference type="GO" id="GO:0003984">
    <property type="term" value="F:acetolactate synthase activity"/>
    <property type="evidence" value="ECO:0007669"/>
    <property type="project" value="TreeGrafter"/>
</dbReference>
<dbReference type="OrthoDB" id="4494979at2"/>
<dbReference type="RefSeq" id="WP_131802039.1">
    <property type="nucleotide sequence ID" value="NZ_BNAC01000001.1"/>
</dbReference>
<keyword evidence="2 3" id="KW-0786">Thiamine pyrophosphate</keyword>
<evidence type="ECO:0000256" key="2">
    <source>
        <dbReference type="ARBA" id="ARBA00023052"/>
    </source>
</evidence>
<dbReference type="InterPro" id="IPR011766">
    <property type="entry name" value="TPP_enzyme_TPP-bd"/>
</dbReference>
<dbReference type="CDD" id="cd00568">
    <property type="entry name" value="TPP_enzymes"/>
    <property type="match status" value="1"/>
</dbReference>
<evidence type="ECO:0000313" key="7">
    <source>
        <dbReference type="EMBL" id="SFD15358.1"/>
    </source>
</evidence>
<dbReference type="EMBL" id="FOMD01000003">
    <property type="protein sequence ID" value="SFD15358.1"/>
    <property type="molecule type" value="Genomic_DNA"/>
</dbReference>
<dbReference type="Gene3D" id="3.40.50.1220">
    <property type="entry name" value="TPP-binding domain"/>
    <property type="match status" value="1"/>
</dbReference>
<gene>
    <name evidence="7" type="ORF">SAMN05661030_2533</name>
</gene>
<feature type="domain" description="Thiamine pyrophosphate enzyme central" evidence="4">
    <location>
        <begin position="195"/>
        <end position="328"/>
    </location>
</feature>
<dbReference type="InterPro" id="IPR000399">
    <property type="entry name" value="TPP-bd_CS"/>
</dbReference>
<dbReference type="GO" id="GO:0005948">
    <property type="term" value="C:acetolactate synthase complex"/>
    <property type="evidence" value="ECO:0007669"/>
    <property type="project" value="TreeGrafter"/>
</dbReference>
<dbReference type="GO" id="GO:0000287">
    <property type="term" value="F:magnesium ion binding"/>
    <property type="evidence" value="ECO:0007669"/>
    <property type="project" value="InterPro"/>
</dbReference>
<dbReference type="InterPro" id="IPR012001">
    <property type="entry name" value="Thiamin_PyroP_enz_TPP-bd_dom"/>
</dbReference>
<reference evidence="8" key="1">
    <citation type="submission" date="2016-10" db="EMBL/GenBank/DDBJ databases">
        <authorList>
            <person name="Varghese N."/>
            <person name="Submissions S."/>
        </authorList>
    </citation>
    <scope>NUCLEOTIDE SEQUENCE [LARGE SCALE GENOMIC DNA]</scope>
    <source>
        <strain evidence="8">DSM 45962</strain>
    </source>
</reference>
<dbReference type="InterPro" id="IPR029061">
    <property type="entry name" value="THDP-binding"/>
</dbReference>
<organism evidence="7 8">
    <name type="scientific">Klenkia taihuensis</name>
    <dbReference type="NCBI Taxonomy" id="1225127"/>
    <lineage>
        <taxon>Bacteria</taxon>
        <taxon>Bacillati</taxon>
        <taxon>Actinomycetota</taxon>
        <taxon>Actinomycetes</taxon>
        <taxon>Geodermatophilales</taxon>
        <taxon>Geodermatophilaceae</taxon>
        <taxon>Klenkia</taxon>
    </lineage>
</organism>
<dbReference type="Gene3D" id="3.40.50.970">
    <property type="match status" value="2"/>
</dbReference>
<name>A0A1I1Q677_9ACTN</name>
<feature type="domain" description="Thiamine pyrophosphate enzyme TPP-binding" evidence="5">
    <location>
        <begin position="397"/>
        <end position="539"/>
    </location>
</feature>
<dbReference type="PROSITE" id="PS00187">
    <property type="entry name" value="TPP_ENZYMES"/>
    <property type="match status" value="1"/>
</dbReference>
<dbReference type="Pfam" id="PF02776">
    <property type="entry name" value="TPP_enzyme_N"/>
    <property type="match status" value="1"/>
</dbReference>
<dbReference type="GO" id="GO:0009097">
    <property type="term" value="P:isoleucine biosynthetic process"/>
    <property type="evidence" value="ECO:0007669"/>
    <property type="project" value="TreeGrafter"/>
</dbReference>
<evidence type="ECO:0000256" key="1">
    <source>
        <dbReference type="ARBA" id="ARBA00007812"/>
    </source>
</evidence>
<dbReference type="PANTHER" id="PTHR18968">
    <property type="entry name" value="THIAMINE PYROPHOSPHATE ENZYMES"/>
    <property type="match status" value="1"/>
</dbReference>
<dbReference type="GO" id="GO:0009099">
    <property type="term" value="P:L-valine biosynthetic process"/>
    <property type="evidence" value="ECO:0007669"/>
    <property type="project" value="TreeGrafter"/>
</dbReference>
<dbReference type="PANTHER" id="PTHR18968:SF120">
    <property type="entry name" value="ACETOLACTATE SYNTHASE LARGE SUBUNIT"/>
    <property type="match status" value="1"/>
</dbReference>
<dbReference type="GO" id="GO:0050660">
    <property type="term" value="F:flavin adenine dinucleotide binding"/>
    <property type="evidence" value="ECO:0007669"/>
    <property type="project" value="TreeGrafter"/>
</dbReference>
<dbReference type="FunFam" id="3.40.50.970:FF:000007">
    <property type="entry name" value="Acetolactate synthase"/>
    <property type="match status" value="1"/>
</dbReference>
<keyword evidence="8" id="KW-1185">Reference proteome</keyword>
<dbReference type="Pfam" id="PF00205">
    <property type="entry name" value="TPP_enzyme_M"/>
    <property type="match status" value="1"/>
</dbReference>
<dbReference type="InterPro" id="IPR012000">
    <property type="entry name" value="Thiamin_PyroP_enz_cen_dom"/>
</dbReference>
<dbReference type="GO" id="GO:0030976">
    <property type="term" value="F:thiamine pyrophosphate binding"/>
    <property type="evidence" value="ECO:0007669"/>
    <property type="project" value="InterPro"/>
</dbReference>
<comment type="similarity">
    <text evidence="1 3">Belongs to the TPP enzyme family.</text>
</comment>
<evidence type="ECO:0000313" key="8">
    <source>
        <dbReference type="Proteomes" id="UP000199022"/>
    </source>
</evidence>
<dbReference type="Pfam" id="PF02775">
    <property type="entry name" value="TPP_enzyme_C"/>
    <property type="match status" value="1"/>
</dbReference>
<dbReference type="CDD" id="cd07035">
    <property type="entry name" value="TPP_PYR_POX_like"/>
    <property type="match status" value="1"/>
</dbReference>
<dbReference type="InterPro" id="IPR029035">
    <property type="entry name" value="DHS-like_NAD/FAD-binding_dom"/>
</dbReference>
<feature type="domain" description="Thiamine pyrophosphate enzyme N-terminal TPP-binding" evidence="6">
    <location>
        <begin position="9"/>
        <end position="123"/>
    </location>
</feature>
<dbReference type="STRING" id="1225127.SAMN05661030_2533"/>
<dbReference type="SUPFAM" id="SSF52518">
    <property type="entry name" value="Thiamin diphosphate-binding fold (THDP-binding)"/>
    <property type="match status" value="2"/>
</dbReference>
<dbReference type="Proteomes" id="UP000199022">
    <property type="component" value="Unassembled WGS sequence"/>
</dbReference>
<accession>A0A1I1Q677</accession>
<evidence type="ECO:0000259" key="6">
    <source>
        <dbReference type="Pfam" id="PF02776"/>
    </source>
</evidence>
<evidence type="ECO:0000259" key="4">
    <source>
        <dbReference type="Pfam" id="PF00205"/>
    </source>
</evidence>
<sequence length="557" mass="58709">MGTNPSIRTGSDLVVECLTREGVELVAGVPGTTVMDLIDSLARQDTIRFVHTRHEQVAGLMADGSSRTGRLGVALVSRGPGAANAAIAVHNAYDESVPLLLLVGQVPGSITERRSFEEMDVVATFAPMSKWAVEVHRADRIPELLQRAVRTAVTGRPGPVVVSLPLDVLQAEVDDGLRPARRVRAHPPAPAPAAVQNAVAVLSAAERPVLVVGGGATGRTEEVSRLADRLAAPVITTWLRQSLVSHDHPGFLGALGYGAHEVTEETVREADVLLAVGCRFSEFSTKRWTLVGPSARIVHVDVDATELGRVHLPEVGMVADAGLAATALAEALPPPPPGRAGRLAGLRERYLAATSLDSPALADDDPAGKVSSTALVRALQEVADAPGYLLVQDAPSFGPWSHRYLRLPRPGSFAGSAGGAMAWGFPAGMGMALARPDLRVVTVSGDGSFWMVAQDLETAVRERIPTVNVVVNNDAYGNTRDRQRSAHGGRYLGVFYGNPDFAEFARSLGAFGARATTDEDVAPALRAALDQDLPAVVEVVQDQMYGLPPGLLPPAAR</sequence>
<dbReference type="SUPFAM" id="SSF52467">
    <property type="entry name" value="DHS-like NAD/FAD-binding domain"/>
    <property type="match status" value="1"/>
</dbReference>
<protein>
    <submittedName>
        <fullName evidence="7">Acetolactate synthase-1/2/3 large subunit</fullName>
    </submittedName>
</protein>
<dbReference type="AlphaFoldDB" id="A0A1I1Q677"/>
<evidence type="ECO:0000256" key="3">
    <source>
        <dbReference type="RuleBase" id="RU362132"/>
    </source>
</evidence>
<evidence type="ECO:0000259" key="5">
    <source>
        <dbReference type="Pfam" id="PF02775"/>
    </source>
</evidence>